<dbReference type="AlphaFoldDB" id="A0A147BPI3"/>
<organism evidence="5">
    <name type="scientific">Ixodes ricinus</name>
    <name type="common">Common tick</name>
    <name type="synonym">Acarus ricinus</name>
    <dbReference type="NCBI Taxonomy" id="34613"/>
    <lineage>
        <taxon>Eukaryota</taxon>
        <taxon>Metazoa</taxon>
        <taxon>Ecdysozoa</taxon>
        <taxon>Arthropoda</taxon>
        <taxon>Chelicerata</taxon>
        <taxon>Arachnida</taxon>
        <taxon>Acari</taxon>
        <taxon>Parasitiformes</taxon>
        <taxon>Ixodida</taxon>
        <taxon>Ixodoidea</taxon>
        <taxon>Ixodidae</taxon>
        <taxon>Ixodinae</taxon>
        <taxon>Ixodes</taxon>
    </lineage>
</organism>
<dbReference type="InterPro" id="IPR027417">
    <property type="entry name" value="P-loop_NTPase"/>
</dbReference>
<evidence type="ECO:0000256" key="4">
    <source>
        <dbReference type="RuleBase" id="RU003330"/>
    </source>
</evidence>
<name>A0A147BPI3_IXORI</name>
<dbReference type="SUPFAM" id="SSF52540">
    <property type="entry name" value="P-loop containing nucleoside triphosphate hydrolases"/>
    <property type="match status" value="1"/>
</dbReference>
<dbReference type="Pfam" id="PF00406">
    <property type="entry name" value="ADK"/>
    <property type="match status" value="1"/>
</dbReference>
<evidence type="ECO:0000256" key="1">
    <source>
        <dbReference type="ARBA" id="ARBA00022679"/>
    </source>
</evidence>
<evidence type="ECO:0000256" key="3">
    <source>
        <dbReference type="ARBA" id="ARBA00022777"/>
    </source>
</evidence>
<keyword evidence="2" id="KW-0547">Nucleotide-binding</keyword>
<dbReference type="GO" id="GO:0019205">
    <property type="term" value="F:nucleobase-containing compound kinase activity"/>
    <property type="evidence" value="ECO:0007669"/>
    <property type="project" value="InterPro"/>
</dbReference>
<dbReference type="EMBL" id="GEGO01002725">
    <property type="protein sequence ID" value="JAR92679.1"/>
    <property type="molecule type" value="Transcribed_RNA"/>
</dbReference>
<evidence type="ECO:0000313" key="5">
    <source>
        <dbReference type="EMBL" id="JAR92679.1"/>
    </source>
</evidence>
<keyword evidence="3 4" id="KW-0418">Kinase</keyword>
<dbReference type="Gene3D" id="3.40.50.300">
    <property type="entry name" value="P-loop containing nucleotide triphosphate hydrolases"/>
    <property type="match status" value="1"/>
</dbReference>
<dbReference type="GO" id="GO:0005524">
    <property type="term" value="F:ATP binding"/>
    <property type="evidence" value="ECO:0007669"/>
    <property type="project" value="InterPro"/>
</dbReference>
<comment type="similarity">
    <text evidence="4">Belongs to the adenylate kinase family.</text>
</comment>
<evidence type="ECO:0000256" key="2">
    <source>
        <dbReference type="ARBA" id="ARBA00022741"/>
    </source>
</evidence>
<dbReference type="HAMAP" id="MF_00235">
    <property type="entry name" value="Adenylate_kinase_Adk"/>
    <property type="match status" value="1"/>
</dbReference>
<keyword evidence="1 4" id="KW-0808">Transferase</keyword>
<dbReference type="PRINTS" id="PR00094">
    <property type="entry name" value="ADENYLTKNASE"/>
</dbReference>
<proteinExistence type="inferred from homology"/>
<dbReference type="PANTHER" id="PTHR23359">
    <property type="entry name" value="NUCLEOTIDE KINASE"/>
    <property type="match status" value="1"/>
</dbReference>
<reference evidence="5" key="1">
    <citation type="journal article" date="2018" name="PLoS Negl. Trop. Dis.">
        <title>Sialome diversity of ticks revealed by RNAseq of single tick salivary glands.</title>
        <authorList>
            <person name="Perner J."/>
            <person name="Kropackova S."/>
            <person name="Kopacek P."/>
            <person name="Ribeiro J.M."/>
        </authorList>
    </citation>
    <scope>NUCLEOTIDE SEQUENCE</scope>
    <source>
        <strain evidence="5">Siblings of single egg batch collected in Ceske Budejovice</strain>
        <tissue evidence="5">Salivary glands</tissue>
    </source>
</reference>
<dbReference type="InterPro" id="IPR000850">
    <property type="entry name" value="Adenylat/UMP-CMP_kin"/>
</dbReference>
<dbReference type="GO" id="GO:0006139">
    <property type="term" value="P:nucleobase-containing compound metabolic process"/>
    <property type="evidence" value="ECO:0007669"/>
    <property type="project" value="InterPro"/>
</dbReference>
<dbReference type="CDD" id="cd01428">
    <property type="entry name" value="ADK"/>
    <property type="match status" value="1"/>
</dbReference>
<protein>
    <submittedName>
        <fullName evidence="5">Putative ump-cmp kinase family</fullName>
    </submittedName>
</protein>
<accession>A0A147BPI3</accession>
<sequence length="198" mass="22549">MEELERRRNVVFFLGSPGAGKGTMCRRLAQKYGFEHVSVGDLLRREEGTVGSVYGPVIRVLGKHVPPEITLELLKCAIAERKADTFLLDGFPRSLDLLKGWNADMADRFPLKFVLFLDCPGEICRMRIVRRAEQGSGRPDDRSITFSERQQRFMTQTMRVINHFYGTNAVVRVDSRASNPDAVFQDVDRVFRAYFGLS</sequence>